<dbReference type="AlphaFoldDB" id="A0A1H7Q625"/>
<dbReference type="EMBL" id="FOAT01000029">
    <property type="protein sequence ID" value="SEL42737.1"/>
    <property type="molecule type" value="Genomic_DNA"/>
</dbReference>
<evidence type="ECO:0000313" key="1">
    <source>
        <dbReference type="EMBL" id="SEL42737.1"/>
    </source>
</evidence>
<gene>
    <name evidence="1" type="ORF">SAMN05216469_1295</name>
</gene>
<proteinExistence type="predicted"/>
<evidence type="ECO:0000313" key="2">
    <source>
        <dbReference type="Proteomes" id="UP000186015"/>
    </source>
</evidence>
<dbReference type="Proteomes" id="UP000186015">
    <property type="component" value="Unassembled WGS sequence"/>
</dbReference>
<reference evidence="1 2" key="1">
    <citation type="submission" date="2016-10" db="EMBL/GenBank/DDBJ databases">
        <authorList>
            <person name="de Groot N.N."/>
        </authorList>
    </citation>
    <scope>NUCLEOTIDE SEQUENCE [LARGE SCALE GENOMIC DNA]</scope>
    <source>
        <strain evidence="1 2">KH2T6</strain>
    </source>
</reference>
<accession>A0A1H7Q625</accession>
<name>A0A1H7Q625_RUMAL</name>
<sequence>MKKFNAVLDVAEKAAMVIDVIVPAVRKVISILGE</sequence>
<protein>
    <submittedName>
        <fullName evidence="1">Uncharacterized protein</fullName>
    </submittedName>
</protein>
<organism evidence="1 2">
    <name type="scientific">Ruminococcus albus</name>
    <dbReference type="NCBI Taxonomy" id="1264"/>
    <lineage>
        <taxon>Bacteria</taxon>
        <taxon>Bacillati</taxon>
        <taxon>Bacillota</taxon>
        <taxon>Clostridia</taxon>
        <taxon>Eubacteriales</taxon>
        <taxon>Oscillospiraceae</taxon>
        <taxon>Ruminococcus</taxon>
    </lineage>
</organism>